<evidence type="ECO:0000256" key="9">
    <source>
        <dbReference type="SAM" id="MobiDB-lite"/>
    </source>
</evidence>
<evidence type="ECO:0000313" key="12">
    <source>
        <dbReference type="Proteomes" id="UP001174677"/>
    </source>
</evidence>
<keyword evidence="7" id="KW-0446">Lipid-binding</keyword>
<proteinExistence type="predicted"/>
<dbReference type="PANTHER" id="PTHR13466:SF0">
    <property type="entry name" value="SMP-LTD DOMAIN-CONTAINING PROTEIN"/>
    <property type="match status" value="1"/>
</dbReference>
<dbReference type="PROSITE" id="PS51847">
    <property type="entry name" value="SMP"/>
    <property type="match status" value="1"/>
</dbReference>
<dbReference type="Proteomes" id="UP001174677">
    <property type="component" value="Chromosome 9"/>
</dbReference>
<evidence type="ECO:0000256" key="1">
    <source>
        <dbReference type="ARBA" id="ARBA00004586"/>
    </source>
</evidence>
<evidence type="ECO:0000256" key="8">
    <source>
        <dbReference type="ARBA" id="ARBA00023136"/>
    </source>
</evidence>
<dbReference type="Pfam" id="PF23065">
    <property type="entry name" value="PH_SMPa"/>
    <property type="match status" value="1"/>
</dbReference>
<evidence type="ECO:0000313" key="11">
    <source>
        <dbReference type="EMBL" id="KAJ9172511.1"/>
    </source>
</evidence>
<dbReference type="SUPFAM" id="SSF50729">
    <property type="entry name" value="PH domain-like"/>
    <property type="match status" value="1"/>
</dbReference>
<feature type="compositionally biased region" description="Basic and acidic residues" evidence="9">
    <location>
        <begin position="649"/>
        <end position="659"/>
    </location>
</feature>
<comment type="subcellular location">
    <subcellularLocation>
        <location evidence="1">Endoplasmic reticulum membrane</location>
    </subcellularLocation>
</comment>
<evidence type="ECO:0000256" key="7">
    <source>
        <dbReference type="ARBA" id="ARBA00023121"/>
    </source>
</evidence>
<dbReference type="PANTHER" id="PTHR13466">
    <property type="entry name" value="TEX2 PROTEIN-RELATED"/>
    <property type="match status" value="1"/>
</dbReference>
<dbReference type="EMBL" id="JARPOI010000009">
    <property type="protein sequence ID" value="KAJ9172511.1"/>
    <property type="molecule type" value="Genomic_DNA"/>
</dbReference>
<feature type="region of interest" description="Disordered" evidence="9">
    <location>
        <begin position="638"/>
        <end position="799"/>
    </location>
</feature>
<feature type="compositionally biased region" description="Basic and acidic residues" evidence="9">
    <location>
        <begin position="766"/>
        <end position="799"/>
    </location>
</feature>
<sequence>MLMLWLLVFVTGFSAGALAVVALEALGVYVFFKRLNRKIRQEQAKLSNESSHKDLDHRQSLDYFYNKKGFVWVLEPDKVPKNWAVEKIPKEQKKKKDVFEVNPVKKHAKIKDRCLILTDSNGSPATFPLKGCIVEAVSATDLSSRKWAKRFPIKVESKTSVIYNASKTVYIYLETSWEKESWCKALRLASCDDEGKLNWFTNLSEEFHCYLASLNTGYPSFMKPSAGFNAEPLDRVTKLDGSASKVRLFFKKLARKASKTSIENRGTFSLGHEEKKINDKSHSFQDPSLSTSLVKTALTSKALLSSEENMLVFPSSTSSCSASQNPVSVVSEVDSDDKFNIDEGTLCWNLLFSRIFFDAKSNAKIKSSVQARIQRTLSNMRTPNYIGEVVCTDIGLGSLPPYIHGIRVLPMDMNEVWAWEVEVEYCGGLVLDIETRLEVKNLQKDMVDANSESSSVGDVSSDLLEGFEYFGEQLNLSEGTADAQERRNEGDHKLDGLKNSRSYSSTSTNVSRWKSILNSIAKQVSQVPLSLSIRVASLRGTLRLHVKPPPSDQLWYGFTSMPDIDFDLESSVGDHKITSTHIALFLINRFKASIRETMVLPNCESLCIPWLLAEKNDWVPRTVAPFMWLNREATSDHATACEAPVSQPDEAKPKEDSHRKASNYDPESKHLKTKNTECTQQSISDSSNTLESSMSSNKSSIQSSKTLQELTSPLLATYEPQGISQQSRGCMSERRSLSRSVTQAENQNHAVEGDESRTKRMGRRARMLDLGKKMGDKLEEKRRHIEEKGKSIVEKMRGP</sequence>
<feature type="domain" description="SMP-LTD" evidence="10">
    <location>
        <begin position="342"/>
        <end position="609"/>
    </location>
</feature>
<comment type="caution">
    <text evidence="11">The sequence shown here is derived from an EMBL/GenBank/DDBJ whole genome shotgun (WGS) entry which is preliminary data.</text>
</comment>
<keyword evidence="8" id="KW-0472">Membrane</keyword>
<dbReference type="InterPro" id="IPR031468">
    <property type="entry name" value="SMP_LBD"/>
</dbReference>
<accession>A0ABQ9LX20</accession>
<evidence type="ECO:0000256" key="6">
    <source>
        <dbReference type="ARBA" id="ARBA00023055"/>
    </source>
</evidence>
<gene>
    <name evidence="11" type="ORF">P3X46_015741</name>
</gene>
<evidence type="ECO:0000256" key="4">
    <source>
        <dbReference type="ARBA" id="ARBA00022824"/>
    </source>
</evidence>
<name>A0ABQ9LX20_HEVBR</name>
<dbReference type="InterPro" id="IPR057080">
    <property type="entry name" value="PH_SMPa"/>
</dbReference>
<keyword evidence="2" id="KW-0813">Transport</keyword>
<feature type="compositionally biased region" description="Basic and acidic residues" evidence="9">
    <location>
        <begin position="483"/>
        <end position="498"/>
    </location>
</feature>
<feature type="region of interest" description="Disordered" evidence="9">
    <location>
        <begin position="478"/>
        <end position="505"/>
    </location>
</feature>
<evidence type="ECO:0000256" key="3">
    <source>
        <dbReference type="ARBA" id="ARBA00022692"/>
    </source>
</evidence>
<keyword evidence="12" id="KW-1185">Reference proteome</keyword>
<feature type="compositionally biased region" description="Low complexity" evidence="9">
    <location>
        <begin position="684"/>
        <end position="704"/>
    </location>
</feature>
<keyword evidence="6" id="KW-0445">Lipid transport</keyword>
<keyword evidence="5" id="KW-1133">Transmembrane helix</keyword>
<organism evidence="11 12">
    <name type="scientific">Hevea brasiliensis</name>
    <name type="common">Para rubber tree</name>
    <name type="synonym">Siphonia brasiliensis</name>
    <dbReference type="NCBI Taxonomy" id="3981"/>
    <lineage>
        <taxon>Eukaryota</taxon>
        <taxon>Viridiplantae</taxon>
        <taxon>Streptophyta</taxon>
        <taxon>Embryophyta</taxon>
        <taxon>Tracheophyta</taxon>
        <taxon>Spermatophyta</taxon>
        <taxon>Magnoliopsida</taxon>
        <taxon>eudicotyledons</taxon>
        <taxon>Gunneridae</taxon>
        <taxon>Pentapetalae</taxon>
        <taxon>rosids</taxon>
        <taxon>fabids</taxon>
        <taxon>Malpighiales</taxon>
        <taxon>Euphorbiaceae</taxon>
        <taxon>Crotonoideae</taxon>
        <taxon>Micrandreae</taxon>
        <taxon>Hevea</taxon>
    </lineage>
</organism>
<dbReference type="CDD" id="cd21675">
    <property type="entry name" value="SMP_TEX2"/>
    <property type="match status" value="1"/>
</dbReference>
<keyword evidence="3" id="KW-0812">Transmembrane</keyword>
<protein>
    <recommendedName>
        <fullName evidence="10">SMP-LTD domain-containing protein</fullName>
    </recommendedName>
</protein>
<feature type="compositionally biased region" description="Polar residues" evidence="9">
    <location>
        <begin position="738"/>
        <end position="749"/>
    </location>
</feature>
<evidence type="ECO:0000256" key="5">
    <source>
        <dbReference type="ARBA" id="ARBA00022989"/>
    </source>
</evidence>
<evidence type="ECO:0000259" key="10">
    <source>
        <dbReference type="PROSITE" id="PS51847"/>
    </source>
</evidence>
<evidence type="ECO:0000256" key="2">
    <source>
        <dbReference type="ARBA" id="ARBA00022448"/>
    </source>
</evidence>
<reference evidence="11" key="1">
    <citation type="journal article" date="2023" name="Plant Biotechnol. J.">
        <title>Chromosome-level wild Hevea brasiliensis genome provides new tools for genomic-assisted breeding and valuable loci to elevate rubber yield.</title>
        <authorList>
            <person name="Cheng H."/>
            <person name="Song X."/>
            <person name="Hu Y."/>
            <person name="Wu T."/>
            <person name="Yang Q."/>
            <person name="An Z."/>
            <person name="Feng S."/>
            <person name="Deng Z."/>
            <person name="Wu W."/>
            <person name="Zeng X."/>
            <person name="Tu M."/>
            <person name="Wang X."/>
            <person name="Huang H."/>
        </authorList>
    </citation>
    <scope>NUCLEOTIDE SEQUENCE</scope>
    <source>
        <strain evidence="11">MT/VB/25A 57/8</strain>
    </source>
</reference>
<keyword evidence="4" id="KW-0256">Endoplasmic reticulum</keyword>